<dbReference type="AlphaFoldDB" id="A0A4Y2BJP6"/>
<name>A0A4Y2BJP6_ARAVE</name>
<sequence>MHVCPEQTGRIKFDIMLRTWKVASQQCQSYDWEKSSTGVCMGIPEDGIYVAIGPQAWRLGNKLGDEMWDLKSTGIFLISIRGQDSDVFMLKF</sequence>
<dbReference type="EMBL" id="BGPR01000086">
    <property type="protein sequence ID" value="GBL92491.1"/>
    <property type="molecule type" value="Genomic_DNA"/>
</dbReference>
<dbReference type="Proteomes" id="UP000499080">
    <property type="component" value="Unassembled WGS sequence"/>
</dbReference>
<protein>
    <submittedName>
        <fullName evidence="1">Uncharacterized protein</fullName>
    </submittedName>
</protein>
<evidence type="ECO:0000313" key="2">
    <source>
        <dbReference type="Proteomes" id="UP000499080"/>
    </source>
</evidence>
<accession>A0A4Y2BJP6</accession>
<gene>
    <name evidence="1" type="ORF">AVEN_174756_1</name>
</gene>
<reference evidence="1 2" key="1">
    <citation type="journal article" date="2019" name="Sci. Rep.">
        <title>Orb-weaving spider Araneus ventricosus genome elucidates the spidroin gene catalogue.</title>
        <authorList>
            <person name="Kono N."/>
            <person name="Nakamura H."/>
            <person name="Ohtoshi R."/>
            <person name="Moran D.A.P."/>
            <person name="Shinohara A."/>
            <person name="Yoshida Y."/>
            <person name="Fujiwara M."/>
            <person name="Mori M."/>
            <person name="Tomita M."/>
            <person name="Arakawa K."/>
        </authorList>
    </citation>
    <scope>NUCLEOTIDE SEQUENCE [LARGE SCALE GENOMIC DNA]</scope>
</reference>
<organism evidence="1 2">
    <name type="scientific">Araneus ventricosus</name>
    <name type="common">Orbweaver spider</name>
    <name type="synonym">Epeira ventricosa</name>
    <dbReference type="NCBI Taxonomy" id="182803"/>
    <lineage>
        <taxon>Eukaryota</taxon>
        <taxon>Metazoa</taxon>
        <taxon>Ecdysozoa</taxon>
        <taxon>Arthropoda</taxon>
        <taxon>Chelicerata</taxon>
        <taxon>Arachnida</taxon>
        <taxon>Araneae</taxon>
        <taxon>Araneomorphae</taxon>
        <taxon>Entelegynae</taxon>
        <taxon>Araneoidea</taxon>
        <taxon>Araneidae</taxon>
        <taxon>Araneus</taxon>
    </lineage>
</organism>
<keyword evidence="2" id="KW-1185">Reference proteome</keyword>
<proteinExistence type="predicted"/>
<evidence type="ECO:0000313" key="1">
    <source>
        <dbReference type="EMBL" id="GBL92491.1"/>
    </source>
</evidence>
<comment type="caution">
    <text evidence="1">The sequence shown here is derived from an EMBL/GenBank/DDBJ whole genome shotgun (WGS) entry which is preliminary data.</text>
</comment>